<evidence type="ECO:0000313" key="2">
    <source>
        <dbReference type="EMBL" id="ROW10886.1"/>
    </source>
</evidence>
<feature type="chain" id="PRO_5019299432" description="Ecp2 effector protein domain-containing protein" evidence="1">
    <location>
        <begin position="29"/>
        <end position="180"/>
    </location>
</feature>
<feature type="signal peptide" evidence="1">
    <location>
        <begin position="1"/>
        <end position="28"/>
    </location>
</feature>
<protein>
    <recommendedName>
        <fullName evidence="4">Ecp2 effector protein domain-containing protein</fullName>
    </recommendedName>
</protein>
<dbReference type="OrthoDB" id="2097653at2759"/>
<dbReference type="STRING" id="1230097.A0A423X4N4"/>
<dbReference type="EMBL" id="LKEB01000027">
    <property type="protein sequence ID" value="ROW10886.1"/>
    <property type="molecule type" value="Genomic_DNA"/>
</dbReference>
<evidence type="ECO:0008006" key="4">
    <source>
        <dbReference type="Google" id="ProtNLM"/>
    </source>
</evidence>
<sequence length="180" mass="18867">MRSGDMFTKALAMLAWAIVASAAPSAWSVPPEHLEILALRRAIPLNPDAVSDVHCQDRQALNRFTKDKSLCNTRSFILTNTNQRRHIIFHEENAAQLAICGGIAGAASHCGGSPATTVGRKGTAVFNLAAVSHGATIDISKVRWEECVHAARAVCPTGSLSATCLGGATSGDVAFTLGNS</sequence>
<accession>A0A423X4N4</accession>
<dbReference type="Proteomes" id="UP000285146">
    <property type="component" value="Unassembled WGS sequence"/>
</dbReference>
<organism evidence="2 3">
    <name type="scientific">Cytospora leucostoma</name>
    <dbReference type="NCBI Taxonomy" id="1230097"/>
    <lineage>
        <taxon>Eukaryota</taxon>
        <taxon>Fungi</taxon>
        <taxon>Dikarya</taxon>
        <taxon>Ascomycota</taxon>
        <taxon>Pezizomycotina</taxon>
        <taxon>Sordariomycetes</taxon>
        <taxon>Sordariomycetidae</taxon>
        <taxon>Diaporthales</taxon>
        <taxon>Cytosporaceae</taxon>
        <taxon>Cytospora</taxon>
    </lineage>
</organism>
<keyword evidence="3" id="KW-1185">Reference proteome</keyword>
<reference evidence="2 3" key="1">
    <citation type="submission" date="2015-09" db="EMBL/GenBank/DDBJ databases">
        <title>Host preference determinants of Valsa canker pathogens revealed by comparative genomics.</title>
        <authorList>
            <person name="Yin Z."/>
            <person name="Huang L."/>
        </authorList>
    </citation>
    <scope>NUCLEOTIDE SEQUENCE [LARGE SCALE GENOMIC DNA]</scope>
    <source>
        <strain evidence="2 3">SXYLt</strain>
    </source>
</reference>
<dbReference type="AlphaFoldDB" id="A0A423X4N4"/>
<evidence type="ECO:0000256" key="1">
    <source>
        <dbReference type="SAM" id="SignalP"/>
    </source>
</evidence>
<proteinExistence type="predicted"/>
<evidence type="ECO:0000313" key="3">
    <source>
        <dbReference type="Proteomes" id="UP000285146"/>
    </source>
</evidence>
<dbReference type="InParanoid" id="A0A423X4N4"/>
<name>A0A423X4N4_9PEZI</name>
<comment type="caution">
    <text evidence="2">The sequence shown here is derived from an EMBL/GenBank/DDBJ whole genome shotgun (WGS) entry which is preliminary data.</text>
</comment>
<keyword evidence="1" id="KW-0732">Signal</keyword>
<gene>
    <name evidence="2" type="ORF">VPNG_05339</name>
</gene>